<dbReference type="OMA" id="HYNAVHD"/>
<evidence type="ECO:0000256" key="3">
    <source>
        <dbReference type="ARBA" id="ARBA00006991"/>
    </source>
</evidence>
<evidence type="ECO:0000256" key="2">
    <source>
        <dbReference type="ARBA" id="ARBA00004123"/>
    </source>
</evidence>
<feature type="domain" description="C2H2-type" evidence="13">
    <location>
        <begin position="21"/>
        <end position="50"/>
    </location>
</feature>
<dbReference type="InterPro" id="IPR036236">
    <property type="entry name" value="Znf_C2H2_sf"/>
</dbReference>
<keyword evidence="9" id="KW-0238">DNA-binding</keyword>
<reference evidence="15 17" key="2">
    <citation type="submission" date="2018-03" db="EMBL/GenBank/DDBJ databases">
        <authorList>
            <person name="Fogelqvist J."/>
        </authorList>
    </citation>
    <scope>NUCLEOTIDE SEQUENCE [LARGE SCALE GENOMIC DNA]</scope>
</reference>
<feature type="domain" description="C2H2-type" evidence="13">
    <location>
        <begin position="51"/>
        <end position="80"/>
    </location>
</feature>
<dbReference type="GO" id="GO:0008270">
    <property type="term" value="F:zinc ion binding"/>
    <property type="evidence" value="ECO:0007669"/>
    <property type="project" value="UniProtKB-KW"/>
</dbReference>
<dbReference type="FunFam" id="3.30.160.60:FF:000771">
    <property type="entry name" value="zinc finger protein 648"/>
    <property type="match status" value="1"/>
</dbReference>
<reference evidence="14 16" key="1">
    <citation type="submission" date="2015-02" db="EMBL/GenBank/DDBJ databases">
        <authorList>
            <person name="Chooi Y.-H."/>
        </authorList>
    </citation>
    <scope>NUCLEOTIDE SEQUENCE [LARGE SCALE GENOMIC DNA]</scope>
    <source>
        <strain evidence="14">E3</strain>
    </source>
</reference>
<keyword evidence="11" id="KW-0539">Nucleus</keyword>
<name>A0A0G4J8Y8_PLABS</name>
<evidence type="ECO:0000313" key="15">
    <source>
        <dbReference type="EMBL" id="SPQ99834.1"/>
    </source>
</evidence>
<comment type="similarity">
    <text evidence="3">Belongs to the krueppel C2H2-type zinc-finger protein family.</text>
</comment>
<dbReference type="Proteomes" id="UP000290189">
    <property type="component" value="Unassembled WGS sequence"/>
</dbReference>
<feature type="domain" description="C2H2-type" evidence="13">
    <location>
        <begin position="224"/>
        <end position="252"/>
    </location>
</feature>
<keyword evidence="7" id="KW-0862">Zinc</keyword>
<keyword evidence="4" id="KW-0479">Metal-binding</keyword>
<dbReference type="InterPro" id="IPR013087">
    <property type="entry name" value="Znf_C2H2_type"/>
</dbReference>
<dbReference type="AlphaFoldDB" id="A0A0G4J8Y8"/>
<dbReference type="Pfam" id="PF00096">
    <property type="entry name" value="zf-C2H2"/>
    <property type="match status" value="2"/>
</dbReference>
<keyword evidence="10" id="KW-0804">Transcription</keyword>
<evidence type="ECO:0000256" key="8">
    <source>
        <dbReference type="ARBA" id="ARBA00023015"/>
    </source>
</evidence>
<keyword evidence="6 12" id="KW-0863">Zinc-finger</keyword>
<keyword evidence="8" id="KW-0805">Transcription regulation</keyword>
<organism evidence="14 16">
    <name type="scientific">Plasmodiophora brassicae</name>
    <name type="common">Clubroot disease agent</name>
    <dbReference type="NCBI Taxonomy" id="37360"/>
    <lineage>
        <taxon>Eukaryota</taxon>
        <taxon>Sar</taxon>
        <taxon>Rhizaria</taxon>
        <taxon>Endomyxa</taxon>
        <taxon>Phytomyxea</taxon>
        <taxon>Plasmodiophorida</taxon>
        <taxon>Plasmodiophoridae</taxon>
        <taxon>Plasmodiophora</taxon>
    </lineage>
</organism>
<evidence type="ECO:0000256" key="4">
    <source>
        <dbReference type="ARBA" id="ARBA00022723"/>
    </source>
</evidence>
<evidence type="ECO:0000256" key="1">
    <source>
        <dbReference type="ARBA" id="ARBA00003767"/>
    </source>
</evidence>
<evidence type="ECO:0000256" key="12">
    <source>
        <dbReference type="PROSITE-ProRule" id="PRU00042"/>
    </source>
</evidence>
<dbReference type="GO" id="GO:0003677">
    <property type="term" value="F:DNA binding"/>
    <property type="evidence" value="ECO:0007669"/>
    <property type="project" value="UniProtKB-KW"/>
</dbReference>
<comment type="function">
    <text evidence="1">May be involved in transcriptional regulation.</text>
</comment>
<evidence type="ECO:0000259" key="13">
    <source>
        <dbReference type="PROSITE" id="PS50157"/>
    </source>
</evidence>
<dbReference type="PROSITE" id="PS00028">
    <property type="entry name" value="ZINC_FINGER_C2H2_1"/>
    <property type="match status" value="7"/>
</dbReference>
<accession>A0A0G4J8Y8</accession>
<dbReference type="Proteomes" id="UP000039324">
    <property type="component" value="Unassembled WGS sequence"/>
</dbReference>
<evidence type="ECO:0000256" key="5">
    <source>
        <dbReference type="ARBA" id="ARBA00022737"/>
    </source>
</evidence>
<evidence type="ECO:0000313" key="14">
    <source>
        <dbReference type="EMBL" id="CEP03874.1"/>
    </source>
</evidence>
<proteinExistence type="inferred from homology"/>
<dbReference type="EMBL" id="OVEO01000012">
    <property type="protein sequence ID" value="SPQ99834.1"/>
    <property type="molecule type" value="Genomic_DNA"/>
</dbReference>
<evidence type="ECO:0000256" key="9">
    <source>
        <dbReference type="ARBA" id="ARBA00023125"/>
    </source>
</evidence>
<evidence type="ECO:0000256" key="6">
    <source>
        <dbReference type="ARBA" id="ARBA00022771"/>
    </source>
</evidence>
<dbReference type="OrthoDB" id="2687452at2759"/>
<dbReference type="SMART" id="SM00355">
    <property type="entry name" value="ZnF_C2H2"/>
    <property type="match status" value="9"/>
</dbReference>
<geneLocation type="mitochondrion" evidence="15"/>
<dbReference type="PANTHER" id="PTHR24379:SF121">
    <property type="entry name" value="C2H2-TYPE DOMAIN-CONTAINING PROTEIN"/>
    <property type="match status" value="1"/>
</dbReference>
<dbReference type="GO" id="GO:0005634">
    <property type="term" value="C:nucleus"/>
    <property type="evidence" value="ECO:0007669"/>
    <property type="project" value="UniProtKB-SubCell"/>
</dbReference>
<feature type="domain" description="C2H2-type" evidence="13">
    <location>
        <begin position="109"/>
        <end position="136"/>
    </location>
</feature>
<feature type="domain" description="C2H2-type" evidence="13">
    <location>
        <begin position="137"/>
        <end position="166"/>
    </location>
</feature>
<dbReference type="PANTHER" id="PTHR24379">
    <property type="entry name" value="KRAB AND ZINC FINGER DOMAIN-CONTAINING"/>
    <property type="match status" value="1"/>
</dbReference>
<dbReference type="Pfam" id="PF13912">
    <property type="entry name" value="zf-C2H2_6"/>
    <property type="match status" value="2"/>
</dbReference>
<protein>
    <recommendedName>
        <fullName evidence="13">C2H2-type domain-containing protein</fullName>
    </recommendedName>
</protein>
<evidence type="ECO:0000256" key="10">
    <source>
        <dbReference type="ARBA" id="ARBA00023163"/>
    </source>
</evidence>
<dbReference type="SUPFAM" id="SSF57667">
    <property type="entry name" value="beta-beta-alpha zinc fingers"/>
    <property type="match status" value="4"/>
</dbReference>
<comment type="subcellular location">
    <subcellularLocation>
        <location evidence="2">Nucleus</location>
    </subcellularLocation>
</comment>
<dbReference type="STRING" id="37360.A0A0G4J8Y8"/>
<feature type="domain" description="C2H2-type" evidence="13">
    <location>
        <begin position="81"/>
        <end position="108"/>
    </location>
</feature>
<keyword evidence="5" id="KW-0677">Repeat</keyword>
<dbReference type="FunFam" id="3.30.160.60:FF:000125">
    <property type="entry name" value="Putative zinc finger protein 143"/>
    <property type="match status" value="1"/>
</dbReference>
<evidence type="ECO:0000313" key="17">
    <source>
        <dbReference type="Proteomes" id="UP000290189"/>
    </source>
</evidence>
<evidence type="ECO:0000256" key="7">
    <source>
        <dbReference type="ARBA" id="ARBA00022833"/>
    </source>
</evidence>
<feature type="domain" description="C2H2-type" evidence="13">
    <location>
        <begin position="196"/>
        <end position="223"/>
    </location>
</feature>
<sequence length="316" mass="35980">MDSNNTAAADDDGEAGSTTPYRCRYPNCGMAFRNASKCARHFRTHDGERPFICQVAGCGKSYMRPEHLRRHMMAHTGERPFRCDQCQATFMASHHLKRHVQTHETATPFQCASCGASFEKAYQLREHSYRHTNVKAFACEHDGCDEAFVLKAELARHAKSHLPSRTHPCDICDGDVVFDKFSDKVAHVKECHGDRFVCPVCGRPFQTQSKLNWHTKSHDPSSRVQCHVCLKTYSNEANLAVHTRSVHDKIRPFVCPYATCNGRAFALKGTLQRHVQKCHEHVQPRRRRSALPFKNVFCGRRDRPSALDDRDDAMPI</sequence>
<dbReference type="PROSITE" id="PS50157">
    <property type="entry name" value="ZINC_FINGER_C2H2_2"/>
    <property type="match status" value="7"/>
</dbReference>
<gene>
    <name evidence="14" type="ORF">PBRA_003481</name>
    <name evidence="15" type="ORF">PLBR_LOCUS7049</name>
</gene>
<dbReference type="Gene3D" id="3.30.160.60">
    <property type="entry name" value="Classic Zinc Finger"/>
    <property type="match status" value="7"/>
</dbReference>
<keyword evidence="16" id="KW-1185">Reference proteome</keyword>
<evidence type="ECO:0000313" key="16">
    <source>
        <dbReference type="Proteomes" id="UP000039324"/>
    </source>
</evidence>
<evidence type="ECO:0000256" key="11">
    <source>
        <dbReference type="ARBA" id="ARBA00023242"/>
    </source>
</evidence>
<keyword evidence="15" id="KW-0496">Mitochondrion</keyword>
<dbReference type="EMBL" id="CDSF01000155">
    <property type="protein sequence ID" value="CEP03874.1"/>
    <property type="molecule type" value="Genomic_DNA"/>
</dbReference>